<dbReference type="InterPro" id="IPR029063">
    <property type="entry name" value="SAM-dependent_MTases_sf"/>
</dbReference>
<keyword evidence="1" id="KW-0489">Methyltransferase</keyword>
<dbReference type="STRING" id="1052260.SAMN05660199_00316"/>
<organism evidence="1 2">
    <name type="scientific">Klenkia soli</name>
    <dbReference type="NCBI Taxonomy" id="1052260"/>
    <lineage>
        <taxon>Bacteria</taxon>
        <taxon>Bacillati</taxon>
        <taxon>Actinomycetota</taxon>
        <taxon>Actinomycetes</taxon>
        <taxon>Geodermatophilales</taxon>
        <taxon>Geodermatophilaceae</taxon>
        <taxon>Klenkia</taxon>
    </lineage>
</organism>
<accession>A0A1H0CI73</accession>
<dbReference type="Pfam" id="PF13489">
    <property type="entry name" value="Methyltransf_23"/>
    <property type="match status" value="1"/>
</dbReference>
<keyword evidence="1" id="KW-0808">Transferase</keyword>
<proteinExistence type="predicted"/>
<dbReference type="AlphaFoldDB" id="A0A1H0CI73"/>
<evidence type="ECO:0000313" key="1">
    <source>
        <dbReference type="EMBL" id="SDN57607.1"/>
    </source>
</evidence>
<name>A0A1H0CI73_9ACTN</name>
<sequence>MTAPPTTEQQRLDRIAQDSWYAQGPMPTSVRHLAGILARHWRGSSCLELGPAEGLMSDALAARFADLTLVDGSTAFCRELAQRLPAATVVPALFEEYEPGRLFDTIVLGHVLEHVVDPVDLLRRVRSWMAPGGVVLAAVPNAHSIHRQAAVLMGLLRTEDQLNETDLHHGHRRVYDPAGLLADVTAAGLVVEESGGYWLKPVSNAQTSEHWTQEMLDAFMVLGEQYPDVAAEIYVVARG</sequence>
<keyword evidence="2" id="KW-1185">Reference proteome</keyword>
<dbReference type="EMBL" id="FNIR01000001">
    <property type="protein sequence ID" value="SDN57607.1"/>
    <property type="molecule type" value="Genomic_DNA"/>
</dbReference>
<evidence type="ECO:0000313" key="2">
    <source>
        <dbReference type="Proteomes" id="UP000199088"/>
    </source>
</evidence>
<dbReference type="PANTHER" id="PTHR43861">
    <property type="entry name" value="TRANS-ACONITATE 2-METHYLTRANSFERASE-RELATED"/>
    <property type="match status" value="1"/>
</dbReference>
<reference evidence="2" key="1">
    <citation type="submission" date="2016-10" db="EMBL/GenBank/DDBJ databases">
        <authorList>
            <person name="Varghese N."/>
            <person name="Submissions S."/>
        </authorList>
    </citation>
    <scope>NUCLEOTIDE SEQUENCE [LARGE SCALE GENOMIC DNA]</scope>
    <source>
        <strain evidence="2">DSM 45843</strain>
    </source>
</reference>
<dbReference type="GO" id="GO:0032259">
    <property type="term" value="P:methylation"/>
    <property type="evidence" value="ECO:0007669"/>
    <property type="project" value="UniProtKB-KW"/>
</dbReference>
<dbReference type="RefSeq" id="WP_207500165.1">
    <property type="nucleotide sequence ID" value="NZ_FNIR01000001.1"/>
</dbReference>
<dbReference type="GO" id="GO:0008168">
    <property type="term" value="F:methyltransferase activity"/>
    <property type="evidence" value="ECO:0007669"/>
    <property type="project" value="UniProtKB-KW"/>
</dbReference>
<protein>
    <submittedName>
        <fullName evidence="1">2-polyprenyl-3-methyl-5-hydroxy-6-metoxy-1,4-benzoquinol methylase</fullName>
    </submittedName>
</protein>
<dbReference type="SUPFAM" id="SSF53335">
    <property type="entry name" value="S-adenosyl-L-methionine-dependent methyltransferases"/>
    <property type="match status" value="1"/>
</dbReference>
<dbReference type="CDD" id="cd02440">
    <property type="entry name" value="AdoMet_MTases"/>
    <property type="match status" value="1"/>
</dbReference>
<gene>
    <name evidence="1" type="ORF">SAMN05660199_00316</name>
</gene>
<dbReference type="Proteomes" id="UP000199088">
    <property type="component" value="Unassembled WGS sequence"/>
</dbReference>
<dbReference type="Gene3D" id="3.40.50.150">
    <property type="entry name" value="Vaccinia Virus protein VP39"/>
    <property type="match status" value="1"/>
</dbReference>